<dbReference type="RefSeq" id="WP_194863780.1">
    <property type="nucleotide sequence ID" value="NZ_ARXX01000001.1"/>
</dbReference>
<evidence type="ECO:0000256" key="3">
    <source>
        <dbReference type="ARBA" id="ARBA00022475"/>
    </source>
</evidence>
<evidence type="ECO:0000313" key="11">
    <source>
        <dbReference type="EMBL" id="MBF5054803.1"/>
    </source>
</evidence>
<sequence length="167" mass="18994">MWTKFWAGLALAERTLMVCLMLALPCLYGFNVILYNLAPGLARHFDGIEELSRFLLVWLVCVSLGYTMDKGRHVSMNLLQRFIGPALLLWIQRVLDLVGALFCAYVAVLGWRFLQRIIDTGQVSNMLDVSMGWLYAALPLGMALLTLRYLRYVLFPAQRPVADDHPD</sequence>
<dbReference type="EMBL" id="ARXX01000001">
    <property type="protein sequence ID" value="MBF5054803.1"/>
    <property type="molecule type" value="Genomic_DNA"/>
</dbReference>
<keyword evidence="12" id="KW-1185">Reference proteome</keyword>
<feature type="transmembrane region" description="Helical" evidence="9">
    <location>
        <begin position="132"/>
        <end position="150"/>
    </location>
</feature>
<dbReference type="Pfam" id="PF04290">
    <property type="entry name" value="DctQ"/>
    <property type="match status" value="1"/>
</dbReference>
<comment type="similarity">
    <text evidence="8 9">Belongs to the TRAP transporter small permease family.</text>
</comment>
<evidence type="ECO:0000256" key="1">
    <source>
        <dbReference type="ARBA" id="ARBA00004429"/>
    </source>
</evidence>
<evidence type="ECO:0000256" key="4">
    <source>
        <dbReference type="ARBA" id="ARBA00022519"/>
    </source>
</evidence>
<dbReference type="Proteomes" id="UP000662703">
    <property type="component" value="Unassembled WGS sequence"/>
</dbReference>
<evidence type="ECO:0000256" key="8">
    <source>
        <dbReference type="ARBA" id="ARBA00038436"/>
    </source>
</evidence>
<dbReference type="PANTHER" id="PTHR35011:SF10">
    <property type="entry name" value="TRAP TRANSPORTER SMALL PERMEASE PROTEIN"/>
    <property type="match status" value="1"/>
</dbReference>
<evidence type="ECO:0000259" key="10">
    <source>
        <dbReference type="Pfam" id="PF04290"/>
    </source>
</evidence>
<evidence type="ECO:0000256" key="9">
    <source>
        <dbReference type="RuleBase" id="RU369079"/>
    </source>
</evidence>
<comment type="subcellular location">
    <subcellularLocation>
        <location evidence="1 9">Cell inner membrane</location>
        <topology evidence="1 9">Multi-pass membrane protein</topology>
    </subcellularLocation>
</comment>
<evidence type="ECO:0000256" key="7">
    <source>
        <dbReference type="ARBA" id="ARBA00023136"/>
    </source>
</evidence>
<protein>
    <recommendedName>
        <fullName evidence="9">TRAP transporter small permease protein</fullName>
    </recommendedName>
</protein>
<evidence type="ECO:0000256" key="2">
    <source>
        <dbReference type="ARBA" id="ARBA00022448"/>
    </source>
</evidence>
<gene>
    <name evidence="11" type="ORF">Y5W_00097</name>
</gene>
<keyword evidence="3" id="KW-1003">Cell membrane</keyword>
<dbReference type="InterPro" id="IPR007387">
    <property type="entry name" value="TRAP_DctQ"/>
</dbReference>
<feature type="transmembrane region" description="Helical" evidence="9">
    <location>
        <begin position="15"/>
        <end position="38"/>
    </location>
</feature>
<evidence type="ECO:0000313" key="12">
    <source>
        <dbReference type="Proteomes" id="UP000662703"/>
    </source>
</evidence>
<dbReference type="InterPro" id="IPR055348">
    <property type="entry name" value="DctQ"/>
</dbReference>
<reference evidence="11 12" key="1">
    <citation type="submission" date="2012-09" db="EMBL/GenBank/DDBJ databases">
        <title>Genome Sequence of alkane-degrading Bacterium Alcanivorax sp. 521-1.</title>
        <authorList>
            <person name="Lai Q."/>
            <person name="Shao Z."/>
        </authorList>
    </citation>
    <scope>NUCLEOTIDE SEQUENCE [LARGE SCALE GENOMIC DNA]</scope>
    <source>
        <strain evidence="11 12">521-1</strain>
    </source>
</reference>
<feature type="transmembrane region" description="Helical" evidence="9">
    <location>
        <begin position="88"/>
        <end position="111"/>
    </location>
</feature>
<comment type="function">
    <text evidence="9">Part of the tripartite ATP-independent periplasmic (TRAP) transport system.</text>
</comment>
<dbReference type="PANTHER" id="PTHR35011">
    <property type="entry name" value="2,3-DIKETO-L-GULONATE TRAP TRANSPORTER SMALL PERMEASE PROTEIN YIAM"/>
    <property type="match status" value="1"/>
</dbReference>
<organism evidence="11 12">
    <name type="scientific">Alloalcanivorax profundimaris</name>
    <dbReference type="NCBI Taxonomy" id="2735259"/>
    <lineage>
        <taxon>Bacteria</taxon>
        <taxon>Pseudomonadati</taxon>
        <taxon>Pseudomonadota</taxon>
        <taxon>Gammaproteobacteria</taxon>
        <taxon>Oceanospirillales</taxon>
        <taxon>Alcanivoracaceae</taxon>
        <taxon>Alloalcanivorax</taxon>
    </lineage>
</organism>
<feature type="domain" description="Tripartite ATP-independent periplasmic transporters DctQ component" evidence="10">
    <location>
        <begin position="44"/>
        <end position="151"/>
    </location>
</feature>
<keyword evidence="5 9" id="KW-0812">Transmembrane</keyword>
<keyword evidence="6 9" id="KW-1133">Transmembrane helix</keyword>
<keyword evidence="7 9" id="KW-0472">Membrane</keyword>
<keyword evidence="2 9" id="KW-0813">Transport</keyword>
<evidence type="ECO:0000256" key="6">
    <source>
        <dbReference type="ARBA" id="ARBA00022989"/>
    </source>
</evidence>
<proteinExistence type="inferred from homology"/>
<accession>A0ABS0AL47</accession>
<evidence type="ECO:0000256" key="5">
    <source>
        <dbReference type="ARBA" id="ARBA00022692"/>
    </source>
</evidence>
<feature type="transmembrane region" description="Helical" evidence="9">
    <location>
        <begin position="50"/>
        <end position="68"/>
    </location>
</feature>
<comment type="subunit">
    <text evidence="9">The complex comprises the extracytoplasmic solute receptor protein and the two transmembrane proteins.</text>
</comment>
<keyword evidence="4 9" id="KW-0997">Cell inner membrane</keyword>
<comment type="caution">
    <text evidence="11">The sequence shown here is derived from an EMBL/GenBank/DDBJ whole genome shotgun (WGS) entry which is preliminary data.</text>
</comment>
<name>A0ABS0AL47_9GAMM</name>